<protein>
    <submittedName>
        <fullName evidence="1">Uncharacterized protein</fullName>
    </submittedName>
</protein>
<sequence length="350" mass="36334">MGETGSPLGLAAHAVLTGAVAALSAALDKADPHDPARDAVSRVHADLLALRGCTSTGPDATGSAGAVSARTHAGLVALAAAMAADRDAASWLPSDVDGDPPEVRWRRAWTALLRLPAEVATRLCPATVDGDVGWSTVAGPVATVVVAPDPDLGVDGLHVAPDGIVDPRLTAAVEGAVDNPRHGTVTALANVALALGAVDPDLCHALESLRARGFHPMTDDAVRRAYDDELLRRVRAWALAAPGTVAEALALHEVDEAFCSLVHLPPAAPDSWWGVVQGLSRDCLRQAVHAAGGQIRTLDQDYPTARRYTGGADLSHHSGRSRAGTVLTTLRVWLRVPGDEVPGRVVFGRE</sequence>
<evidence type="ECO:0000313" key="1">
    <source>
        <dbReference type="EMBL" id="GIJ70520.1"/>
    </source>
</evidence>
<accession>A0A8J3ZZU6</accession>
<dbReference type="RefSeq" id="WP_203930417.1">
    <property type="nucleotide sequence ID" value="NZ_BOPH01000081.1"/>
</dbReference>
<dbReference type="AlphaFoldDB" id="A0A8J3ZZU6"/>
<organism evidence="1 2">
    <name type="scientific">Virgisporangium ochraceum</name>
    <dbReference type="NCBI Taxonomy" id="65505"/>
    <lineage>
        <taxon>Bacteria</taxon>
        <taxon>Bacillati</taxon>
        <taxon>Actinomycetota</taxon>
        <taxon>Actinomycetes</taxon>
        <taxon>Micromonosporales</taxon>
        <taxon>Micromonosporaceae</taxon>
        <taxon>Virgisporangium</taxon>
    </lineage>
</organism>
<name>A0A8J3ZZU6_9ACTN</name>
<reference evidence="1" key="1">
    <citation type="submission" date="2021-01" db="EMBL/GenBank/DDBJ databases">
        <title>Whole genome shotgun sequence of Virgisporangium ochraceum NBRC 16418.</title>
        <authorList>
            <person name="Komaki H."/>
            <person name="Tamura T."/>
        </authorList>
    </citation>
    <scope>NUCLEOTIDE SEQUENCE</scope>
    <source>
        <strain evidence="1">NBRC 16418</strain>
    </source>
</reference>
<dbReference type="Proteomes" id="UP000635606">
    <property type="component" value="Unassembled WGS sequence"/>
</dbReference>
<comment type="caution">
    <text evidence="1">The sequence shown here is derived from an EMBL/GenBank/DDBJ whole genome shotgun (WGS) entry which is preliminary data.</text>
</comment>
<dbReference type="EMBL" id="BOPH01000081">
    <property type="protein sequence ID" value="GIJ70520.1"/>
    <property type="molecule type" value="Genomic_DNA"/>
</dbReference>
<evidence type="ECO:0000313" key="2">
    <source>
        <dbReference type="Proteomes" id="UP000635606"/>
    </source>
</evidence>
<keyword evidence="2" id="KW-1185">Reference proteome</keyword>
<proteinExistence type="predicted"/>
<gene>
    <name evidence="1" type="ORF">Voc01_054370</name>
</gene>